<feature type="domain" description="LysM" evidence="1">
    <location>
        <begin position="166"/>
        <end position="213"/>
    </location>
</feature>
<dbReference type="RefSeq" id="WP_246563373.1">
    <property type="nucleotide sequence ID" value="NZ_BOSE01000003.1"/>
</dbReference>
<comment type="caution">
    <text evidence="2">The sequence shown here is derived from an EMBL/GenBank/DDBJ whole genome shotgun (WGS) entry which is preliminary data.</text>
</comment>
<gene>
    <name evidence="2" type="ORF">J40TS1_18850</name>
</gene>
<dbReference type="CDD" id="cd00118">
    <property type="entry name" value="LysM"/>
    <property type="match status" value="1"/>
</dbReference>
<evidence type="ECO:0000259" key="1">
    <source>
        <dbReference type="PROSITE" id="PS51782"/>
    </source>
</evidence>
<sequence length="218" mass="24602">MDSGLEKAIIVIKFAKKEDRVKVKFNPTEYSMESGNQYSWQSIPGLSQPLAQFVAGEATTLSMELFFDTSEEIDEATKQKVDVRDYTKKVVAALDIDKDLHAPPTCTFMWGSLNFTGVIEKISQRFTMFGSDGKPIRATLNVTFKAIQSMKDQLKHIPRQSADRTKQRIVKQGDKLWQIAAEEYEDPALWRAIARANDIADPGNLEPGRLLTIPRLYG</sequence>
<dbReference type="Gene3D" id="3.10.350.10">
    <property type="entry name" value="LysM domain"/>
    <property type="match status" value="1"/>
</dbReference>
<proteinExistence type="predicted"/>
<keyword evidence="3" id="KW-1185">Reference proteome</keyword>
<dbReference type="PROSITE" id="PS51782">
    <property type="entry name" value="LYSM"/>
    <property type="match status" value="1"/>
</dbReference>
<protein>
    <submittedName>
        <fullName evidence="2">Peptidoglycan-binding protein</fullName>
    </submittedName>
</protein>
<dbReference type="Pfam" id="PF01476">
    <property type="entry name" value="LysM"/>
    <property type="match status" value="1"/>
</dbReference>
<accession>A0A919YLU1</accession>
<dbReference type="Proteomes" id="UP000683139">
    <property type="component" value="Unassembled WGS sequence"/>
</dbReference>
<evidence type="ECO:0000313" key="2">
    <source>
        <dbReference type="EMBL" id="GIP16243.1"/>
    </source>
</evidence>
<dbReference type="EMBL" id="BOSE01000003">
    <property type="protein sequence ID" value="GIP16243.1"/>
    <property type="molecule type" value="Genomic_DNA"/>
</dbReference>
<dbReference type="InterPro" id="IPR045361">
    <property type="entry name" value="CIS_tube_prot_N"/>
</dbReference>
<dbReference type="InterPro" id="IPR018392">
    <property type="entry name" value="LysM"/>
</dbReference>
<dbReference type="Pfam" id="PF19266">
    <property type="entry name" value="CIS_tube"/>
    <property type="match status" value="1"/>
</dbReference>
<dbReference type="InterPro" id="IPR036779">
    <property type="entry name" value="LysM_dom_sf"/>
</dbReference>
<evidence type="ECO:0000313" key="3">
    <source>
        <dbReference type="Proteomes" id="UP000683139"/>
    </source>
</evidence>
<dbReference type="AlphaFoldDB" id="A0A919YLU1"/>
<organism evidence="2 3">
    <name type="scientific">Paenibacillus montaniterrae</name>
    <dbReference type="NCBI Taxonomy" id="429341"/>
    <lineage>
        <taxon>Bacteria</taxon>
        <taxon>Bacillati</taxon>
        <taxon>Bacillota</taxon>
        <taxon>Bacilli</taxon>
        <taxon>Bacillales</taxon>
        <taxon>Paenibacillaceae</taxon>
        <taxon>Paenibacillus</taxon>
    </lineage>
</organism>
<name>A0A919YLU1_9BACL</name>
<reference evidence="2" key="1">
    <citation type="submission" date="2021-03" db="EMBL/GenBank/DDBJ databases">
        <title>Antimicrobial resistance genes in bacteria isolated from Japanese honey, and their potential for conferring macrolide and lincosamide resistance in the American foulbrood pathogen Paenibacillus larvae.</title>
        <authorList>
            <person name="Okamoto M."/>
            <person name="Kumagai M."/>
            <person name="Kanamori H."/>
            <person name="Takamatsu D."/>
        </authorList>
    </citation>
    <scope>NUCLEOTIDE SEQUENCE</scope>
    <source>
        <strain evidence="2">J40TS1</strain>
    </source>
</reference>